<keyword evidence="4" id="KW-1278">Translocase</keyword>
<dbReference type="InterPro" id="IPR027417">
    <property type="entry name" value="P-loop_NTPase"/>
</dbReference>
<dbReference type="GO" id="GO:0016887">
    <property type="term" value="F:ATP hydrolysis activity"/>
    <property type="evidence" value="ECO:0007669"/>
    <property type="project" value="InterPro"/>
</dbReference>
<dbReference type="STRING" id="1703770.AMJ39_07475"/>
<keyword evidence="1" id="KW-0813">Transport</keyword>
<dbReference type="EMBL" id="LIZS01000051">
    <property type="protein sequence ID" value="KPJ52591.1"/>
    <property type="molecule type" value="Genomic_DNA"/>
</dbReference>
<dbReference type="SMART" id="SM00382">
    <property type="entry name" value="AAA"/>
    <property type="match status" value="1"/>
</dbReference>
<evidence type="ECO:0000256" key="3">
    <source>
        <dbReference type="ARBA" id="ARBA00022840"/>
    </source>
</evidence>
<dbReference type="Pfam" id="PF00005">
    <property type="entry name" value="ABC_tran"/>
    <property type="match status" value="1"/>
</dbReference>
<dbReference type="PANTHER" id="PTHR42794:SF1">
    <property type="entry name" value="HEMIN IMPORT ATP-BINDING PROTEIN HMUV"/>
    <property type="match status" value="1"/>
</dbReference>
<dbReference type="PROSITE" id="PS00211">
    <property type="entry name" value="ABC_TRANSPORTER_1"/>
    <property type="match status" value="1"/>
</dbReference>
<dbReference type="PROSITE" id="PS50893">
    <property type="entry name" value="ABC_TRANSPORTER_2"/>
    <property type="match status" value="1"/>
</dbReference>
<dbReference type="Gene3D" id="3.40.50.300">
    <property type="entry name" value="P-loop containing nucleotide triphosphate hydrolases"/>
    <property type="match status" value="1"/>
</dbReference>
<dbReference type="CDD" id="cd03214">
    <property type="entry name" value="ABC_Iron-Siderophores_B12_Hemin"/>
    <property type="match status" value="1"/>
</dbReference>
<dbReference type="InterPro" id="IPR017871">
    <property type="entry name" value="ABC_transporter-like_CS"/>
</dbReference>
<dbReference type="AlphaFoldDB" id="A0A0S7WRH3"/>
<protein>
    <recommendedName>
        <fullName evidence="5">ABC transporter domain-containing protein</fullName>
    </recommendedName>
</protein>
<dbReference type="InterPro" id="IPR003439">
    <property type="entry name" value="ABC_transporter-like_ATP-bd"/>
</dbReference>
<evidence type="ECO:0000256" key="2">
    <source>
        <dbReference type="ARBA" id="ARBA00022741"/>
    </source>
</evidence>
<evidence type="ECO:0000256" key="1">
    <source>
        <dbReference type="ARBA" id="ARBA00022448"/>
    </source>
</evidence>
<dbReference type="GO" id="GO:0005524">
    <property type="term" value="F:ATP binding"/>
    <property type="evidence" value="ECO:0007669"/>
    <property type="project" value="UniProtKB-KW"/>
</dbReference>
<organism evidence="6 7">
    <name type="scientific">candidate division TA06 bacterium DG_24</name>
    <dbReference type="NCBI Taxonomy" id="1703770"/>
    <lineage>
        <taxon>Bacteria</taxon>
        <taxon>Bacteria division TA06</taxon>
    </lineage>
</organism>
<evidence type="ECO:0000259" key="5">
    <source>
        <dbReference type="PROSITE" id="PS50893"/>
    </source>
</evidence>
<comment type="caution">
    <text evidence="6">The sequence shown here is derived from an EMBL/GenBank/DDBJ whole genome shotgun (WGS) entry which is preliminary data.</text>
</comment>
<accession>A0A0S7WRH3</accession>
<dbReference type="InterPro" id="IPR003593">
    <property type="entry name" value="AAA+_ATPase"/>
</dbReference>
<feature type="domain" description="ABC transporter" evidence="5">
    <location>
        <begin position="8"/>
        <end position="244"/>
    </location>
</feature>
<name>A0A0S7WRH3_UNCT6</name>
<reference evidence="6 7" key="1">
    <citation type="journal article" date="2015" name="Microbiome">
        <title>Genomic resolution of linkages in carbon, nitrogen, and sulfur cycling among widespread estuary sediment bacteria.</title>
        <authorList>
            <person name="Baker B.J."/>
            <person name="Lazar C.S."/>
            <person name="Teske A.P."/>
            <person name="Dick G.J."/>
        </authorList>
    </citation>
    <scope>NUCLEOTIDE SEQUENCE [LARGE SCALE GENOMIC DNA]</scope>
    <source>
        <strain evidence="6">DG_24</strain>
    </source>
</reference>
<dbReference type="PANTHER" id="PTHR42794">
    <property type="entry name" value="HEMIN IMPORT ATP-BINDING PROTEIN HMUV"/>
    <property type="match status" value="1"/>
</dbReference>
<proteinExistence type="predicted"/>
<keyword evidence="2" id="KW-0547">Nucleotide-binding</keyword>
<sequence length="276" mass="30909">MNDHRGSIQIRDLWFRYEGDWVLKGIDLSIGPGEVWGIIGPNGAGKSTLLRCVSGIRRAQQGEIWLEGQRLDRMSRIDIARIMSVVPQETAIVFPFRVLEIVLMGRSPFLGRFEMAREGDIEIARQNMELAECWDLRERPVTDLSGGERRRVMIAKALTQSPRIVLLDEPTSHLDIGHQVQILDALRDLSVRDGVTVVATMHDLNLASEFCGRLALMADGQVVAEGRPEELLVPELLERVYHVRPDIAENPRTGKPMVFVGTATGRRGRAGTLVEE</sequence>
<dbReference type="FunFam" id="3.40.50.300:FF:000134">
    <property type="entry name" value="Iron-enterobactin ABC transporter ATP-binding protein"/>
    <property type="match status" value="1"/>
</dbReference>
<dbReference type="Proteomes" id="UP000052008">
    <property type="component" value="Unassembled WGS sequence"/>
</dbReference>
<evidence type="ECO:0000256" key="4">
    <source>
        <dbReference type="ARBA" id="ARBA00022967"/>
    </source>
</evidence>
<keyword evidence="3" id="KW-0067">ATP-binding</keyword>
<gene>
    <name evidence="6" type="ORF">AMJ39_07475</name>
</gene>
<dbReference type="SUPFAM" id="SSF52540">
    <property type="entry name" value="P-loop containing nucleoside triphosphate hydrolases"/>
    <property type="match status" value="1"/>
</dbReference>
<evidence type="ECO:0000313" key="7">
    <source>
        <dbReference type="Proteomes" id="UP000052008"/>
    </source>
</evidence>
<evidence type="ECO:0000313" key="6">
    <source>
        <dbReference type="EMBL" id="KPJ52591.1"/>
    </source>
</evidence>